<comment type="caution">
    <text evidence="8">The sequence shown here is derived from an EMBL/GenBank/DDBJ whole genome shotgun (WGS) entry which is preliminary data.</text>
</comment>
<organism evidence="8 9">
    <name type="scientific">Blepharisma stoltei</name>
    <dbReference type="NCBI Taxonomy" id="1481888"/>
    <lineage>
        <taxon>Eukaryota</taxon>
        <taxon>Sar</taxon>
        <taxon>Alveolata</taxon>
        <taxon>Ciliophora</taxon>
        <taxon>Postciliodesmatophora</taxon>
        <taxon>Heterotrichea</taxon>
        <taxon>Heterotrichida</taxon>
        <taxon>Blepharismidae</taxon>
        <taxon>Blepharisma</taxon>
    </lineage>
</organism>
<evidence type="ECO:0000256" key="4">
    <source>
        <dbReference type="ARBA" id="ARBA00022989"/>
    </source>
</evidence>
<evidence type="ECO:0000256" key="1">
    <source>
        <dbReference type="ARBA" id="ARBA00004141"/>
    </source>
</evidence>
<evidence type="ECO:0000256" key="2">
    <source>
        <dbReference type="ARBA" id="ARBA00022448"/>
    </source>
</evidence>
<feature type="transmembrane region" description="Helical" evidence="6">
    <location>
        <begin position="105"/>
        <end position="129"/>
    </location>
</feature>
<evidence type="ECO:0000256" key="6">
    <source>
        <dbReference type="SAM" id="Phobius"/>
    </source>
</evidence>
<feature type="domain" description="Sodium/calcium exchanger membrane region" evidence="7">
    <location>
        <begin position="359"/>
        <end position="506"/>
    </location>
</feature>
<dbReference type="PANTHER" id="PTHR12266">
    <property type="entry name" value="NA+/CA2+ K+ INDEPENDENT EXCHANGER"/>
    <property type="match status" value="1"/>
</dbReference>
<feature type="domain" description="Sodium/calcium exchanger membrane region" evidence="7">
    <location>
        <begin position="45"/>
        <end position="184"/>
    </location>
</feature>
<proteinExistence type="predicted"/>
<feature type="transmembrane region" description="Helical" evidence="6">
    <location>
        <begin position="37"/>
        <end position="57"/>
    </location>
</feature>
<feature type="transmembrane region" description="Helical" evidence="6">
    <location>
        <begin position="166"/>
        <end position="185"/>
    </location>
</feature>
<protein>
    <recommendedName>
        <fullName evidence="7">Sodium/calcium exchanger membrane region domain-containing protein</fullName>
    </recommendedName>
</protein>
<dbReference type="Gene3D" id="1.20.1420.30">
    <property type="entry name" value="NCX, central ion-binding region"/>
    <property type="match status" value="2"/>
</dbReference>
<dbReference type="Proteomes" id="UP001162131">
    <property type="component" value="Unassembled WGS sequence"/>
</dbReference>
<name>A0AAU9JKT6_9CILI</name>
<accession>A0AAU9JKT6</accession>
<evidence type="ECO:0000256" key="5">
    <source>
        <dbReference type="ARBA" id="ARBA00023136"/>
    </source>
</evidence>
<dbReference type="PANTHER" id="PTHR12266:SF0">
    <property type="entry name" value="MITOCHONDRIAL SODIUM_CALCIUM EXCHANGER PROTEIN"/>
    <property type="match status" value="1"/>
</dbReference>
<feature type="transmembrane region" description="Helical" evidence="6">
    <location>
        <begin position="298"/>
        <end position="318"/>
    </location>
</feature>
<feature type="transmembrane region" description="Helical" evidence="6">
    <location>
        <begin position="460"/>
        <end position="482"/>
    </location>
</feature>
<evidence type="ECO:0000256" key="3">
    <source>
        <dbReference type="ARBA" id="ARBA00022692"/>
    </source>
</evidence>
<dbReference type="EMBL" id="CAJZBQ010000031">
    <property type="protein sequence ID" value="CAG9322350.1"/>
    <property type="molecule type" value="Genomic_DNA"/>
</dbReference>
<evidence type="ECO:0000313" key="9">
    <source>
        <dbReference type="Proteomes" id="UP001162131"/>
    </source>
</evidence>
<keyword evidence="5 6" id="KW-0472">Membrane</keyword>
<comment type="subcellular location">
    <subcellularLocation>
        <location evidence="1">Membrane</location>
        <topology evidence="1">Multi-pass membrane protein</topology>
    </subcellularLocation>
</comment>
<dbReference type="InterPro" id="IPR044880">
    <property type="entry name" value="NCX_ion-bd_dom_sf"/>
</dbReference>
<keyword evidence="4 6" id="KW-1133">Transmembrane helix</keyword>
<feature type="transmembrane region" description="Helical" evidence="6">
    <location>
        <begin position="78"/>
        <end position="99"/>
    </location>
</feature>
<dbReference type="InterPro" id="IPR004837">
    <property type="entry name" value="NaCa_Exmemb"/>
</dbReference>
<gene>
    <name evidence="8" type="ORF">BSTOLATCC_MIC31375</name>
</gene>
<dbReference type="GO" id="GO:0008324">
    <property type="term" value="F:monoatomic cation transmembrane transporter activity"/>
    <property type="evidence" value="ECO:0007669"/>
    <property type="project" value="TreeGrafter"/>
</dbReference>
<feature type="transmembrane region" description="Helical" evidence="6">
    <location>
        <begin position="383"/>
        <end position="402"/>
    </location>
</feature>
<keyword evidence="3 6" id="KW-0812">Transmembrane</keyword>
<keyword evidence="2" id="KW-0813">Transport</keyword>
<dbReference type="AlphaFoldDB" id="A0AAU9JKT6"/>
<evidence type="ECO:0000259" key="7">
    <source>
        <dbReference type="Pfam" id="PF01699"/>
    </source>
</evidence>
<dbReference type="InterPro" id="IPR051359">
    <property type="entry name" value="CaCA_antiporter"/>
</dbReference>
<feature type="transmembrane region" description="Helical" evidence="6">
    <location>
        <begin position="423"/>
        <end position="445"/>
    </location>
</feature>
<feature type="transmembrane region" description="Helical" evidence="6">
    <location>
        <begin position="324"/>
        <end position="343"/>
    </location>
</feature>
<sequence>MAECEDVYNAKDHCGYTIDNCSWIFQFYFCSLNGNPFSLILMLILFWLFITTLGTIADQYFSPSLSYIASKLKLSPTLAGITLLAFGNGAPDVFSSILAAQKLKIFLALGALFGGALFVNSVVLYFVVIEGGESHIVLSKLFRDAGFLLLTVSTILIYGLIGEISLFQACLFPLLYTVYVCIVIYTEKEKKALSAFDSLELPVLESNRIESCEIIEDYIASTIPQIQITQVHGRPPHSIVSNLQWSLIKFRYFLQKEQTEFSSMTFFEKARYIIIFPIQFLQKLTIPYYIEENWNRSYAVMMPLASIFFVLTTQEWITETVFGVHVWIPSLIIGVFLCVWVWCTSKVSIPPNYNGVLTIVAFLMSILWICTICGYMVDLLSLAGLLSGIPAEFLGMTMLAWGNSAGDFYANPAIAKLGLNQTAMTACFAGPLFNTLVGFGIALIISSSAGPISFSMYDHAVVAISGCCLIASILTSLLFGSFFRGLITKLHAKLLLSLYFTFGLIVSLYQFT</sequence>
<feature type="transmembrane region" description="Helical" evidence="6">
    <location>
        <begin position="355"/>
        <end position="377"/>
    </location>
</feature>
<dbReference type="Pfam" id="PF01699">
    <property type="entry name" value="Na_Ca_ex"/>
    <property type="match status" value="2"/>
</dbReference>
<keyword evidence="9" id="KW-1185">Reference proteome</keyword>
<reference evidence="8" key="1">
    <citation type="submission" date="2021-09" db="EMBL/GenBank/DDBJ databases">
        <authorList>
            <consortium name="AG Swart"/>
            <person name="Singh M."/>
            <person name="Singh A."/>
            <person name="Seah K."/>
            <person name="Emmerich C."/>
        </authorList>
    </citation>
    <scope>NUCLEOTIDE SEQUENCE</scope>
    <source>
        <strain evidence="8">ATCC30299</strain>
    </source>
</reference>
<dbReference type="GO" id="GO:0016020">
    <property type="term" value="C:membrane"/>
    <property type="evidence" value="ECO:0007669"/>
    <property type="project" value="UniProtKB-SubCell"/>
</dbReference>
<feature type="transmembrane region" description="Helical" evidence="6">
    <location>
        <begin position="494"/>
        <end position="511"/>
    </location>
</feature>
<evidence type="ECO:0000313" key="8">
    <source>
        <dbReference type="EMBL" id="CAG9322350.1"/>
    </source>
</evidence>